<dbReference type="AlphaFoldDB" id="A0A485KL80"/>
<evidence type="ECO:0000313" key="2">
    <source>
        <dbReference type="EMBL" id="KAF0700645.1"/>
    </source>
</evidence>
<feature type="compositionally biased region" description="Polar residues" evidence="1">
    <location>
        <begin position="50"/>
        <end position="72"/>
    </location>
</feature>
<proteinExistence type="predicted"/>
<dbReference type="EMBL" id="CAADRA010005136">
    <property type="protein sequence ID" value="VFT85709.1"/>
    <property type="molecule type" value="Genomic_DNA"/>
</dbReference>
<dbReference type="EMBL" id="VJMH01005115">
    <property type="protein sequence ID" value="KAF0700645.1"/>
    <property type="molecule type" value="Genomic_DNA"/>
</dbReference>
<gene>
    <name evidence="3" type="primary">Aste57867_8823</name>
    <name evidence="2" type="ORF">As57867_008788</name>
    <name evidence="3" type="ORF">ASTE57867_8823</name>
</gene>
<protein>
    <submittedName>
        <fullName evidence="3">Aste57867_8823 protein</fullName>
    </submittedName>
</protein>
<evidence type="ECO:0000313" key="4">
    <source>
        <dbReference type="Proteomes" id="UP000332933"/>
    </source>
</evidence>
<sequence>METQRPCPEMARRLVSVDTNGNVESEFPDDEGETRSIRLDERNYGDDPNDPNTYTVHSQFPSSNRHALTSPANVDAVGRPAHDEGDTLLARYGKFDAVRQDLASAFESIRSEFAVREAILLAENNGRQAQLAEDARPFLTSQEAKREATIADAFNFFQATYDQDVRALQSEQDRREAIALQERTHFEAATTRRAELALKTREEKWTRIAEEQQLAVARNCVKQTEARLLAERAEHEARESTLRRDWTTQVDQHKARLGVNTNTIRDLQSSLFTLEREYEALQTQDKRSDAFASVLRSGTDETDHLRRDDEHVVQHYQ</sequence>
<evidence type="ECO:0000256" key="1">
    <source>
        <dbReference type="SAM" id="MobiDB-lite"/>
    </source>
</evidence>
<name>A0A485KL80_9STRA</name>
<evidence type="ECO:0000313" key="3">
    <source>
        <dbReference type="EMBL" id="VFT85709.1"/>
    </source>
</evidence>
<reference evidence="3 4" key="1">
    <citation type="submission" date="2019-03" db="EMBL/GenBank/DDBJ databases">
        <authorList>
            <person name="Gaulin E."/>
            <person name="Dumas B."/>
        </authorList>
    </citation>
    <scope>NUCLEOTIDE SEQUENCE [LARGE SCALE GENOMIC DNA]</scope>
    <source>
        <strain evidence="3">CBS 568.67</strain>
    </source>
</reference>
<dbReference type="Proteomes" id="UP000332933">
    <property type="component" value="Unassembled WGS sequence"/>
</dbReference>
<organism evidence="3 4">
    <name type="scientific">Aphanomyces stellatus</name>
    <dbReference type="NCBI Taxonomy" id="120398"/>
    <lineage>
        <taxon>Eukaryota</taxon>
        <taxon>Sar</taxon>
        <taxon>Stramenopiles</taxon>
        <taxon>Oomycota</taxon>
        <taxon>Saprolegniomycetes</taxon>
        <taxon>Saprolegniales</taxon>
        <taxon>Verrucalvaceae</taxon>
        <taxon>Aphanomyces</taxon>
    </lineage>
</organism>
<feature type="compositionally biased region" description="Basic and acidic residues" evidence="1">
    <location>
        <begin position="33"/>
        <end position="45"/>
    </location>
</feature>
<reference evidence="2" key="2">
    <citation type="submission" date="2019-06" db="EMBL/GenBank/DDBJ databases">
        <title>Genomics analysis of Aphanomyces spp. identifies a new class of oomycete effector associated with host adaptation.</title>
        <authorList>
            <person name="Gaulin E."/>
        </authorList>
    </citation>
    <scope>NUCLEOTIDE SEQUENCE</scope>
    <source>
        <strain evidence="2">CBS 578.67</strain>
    </source>
</reference>
<feature type="region of interest" description="Disordered" evidence="1">
    <location>
        <begin position="17"/>
        <end position="80"/>
    </location>
</feature>
<accession>A0A485KL80</accession>
<keyword evidence="4" id="KW-1185">Reference proteome</keyword>